<proteinExistence type="predicted"/>
<protein>
    <recommendedName>
        <fullName evidence="1">DUF397 domain-containing protein</fullName>
    </recommendedName>
</protein>
<dbReference type="AlphaFoldDB" id="A0A1Q8CMB5"/>
<dbReference type="EMBL" id="MSIE01000040">
    <property type="protein sequence ID" value="OLF15494.1"/>
    <property type="molecule type" value="Genomic_DNA"/>
</dbReference>
<dbReference type="OrthoDB" id="3430276at2"/>
<evidence type="ECO:0000313" key="3">
    <source>
        <dbReference type="Proteomes" id="UP000185596"/>
    </source>
</evidence>
<feature type="domain" description="DUF397" evidence="1">
    <location>
        <begin position="14"/>
        <end position="63"/>
    </location>
</feature>
<dbReference type="Pfam" id="PF04149">
    <property type="entry name" value="DUF397"/>
    <property type="match status" value="1"/>
</dbReference>
<dbReference type="InterPro" id="IPR007278">
    <property type="entry name" value="DUF397"/>
</dbReference>
<reference evidence="2 3" key="1">
    <citation type="submission" date="2016-12" db="EMBL/GenBank/DDBJ databases">
        <title>The draft genome sequence of Actinophytocola sp. 11-183.</title>
        <authorList>
            <person name="Wang W."/>
            <person name="Yuan L."/>
        </authorList>
    </citation>
    <scope>NUCLEOTIDE SEQUENCE [LARGE SCALE GENOMIC DNA]</scope>
    <source>
        <strain evidence="2 3">11-183</strain>
    </source>
</reference>
<accession>A0A1Q8CMB5</accession>
<comment type="caution">
    <text evidence="2">The sequence shown here is derived from an EMBL/GenBank/DDBJ whole genome shotgun (WGS) entry which is preliminary data.</text>
</comment>
<evidence type="ECO:0000313" key="2">
    <source>
        <dbReference type="EMBL" id="OLF15494.1"/>
    </source>
</evidence>
<gene>
    <name evidence="2" type="ORF">BU204_21450</name>
</gene>
<evidence type="ECO:0000259" key="1">
    <source>
        <dbReference type="Pfam" id="PF04149"/>
    </source>
</evidence>
<name>A0A1Q8CMB5_9PSEU</name>
<sequence>MTITQARGGKHPRGWRRASRCTPQNNCVEIRVGSDDVGVRDSKNVGAAPLVFSRHQWAAFIGEIVR</sequence>
<organism evidence="2 3">
    <name type="scientific">Actinophytocola xanthii</name>
    <dbReference type="NCBI Taxonomy" id="1912961"/>
    <lineage>
        <taxon>Bacteria</taxon>
        <taxon>Bacillati</taxon>
        <taxon>Actinomycetota</taxon>
        <taxon>Actinomycetes</taxon>
        <taxon>Pseudonocardiales</taxon>
        <taxon>Pseudonocardiaceae</taxon>
    </lineage>
</organism>
<dbReference type="STRING" id="1912961.BU204_21450"/>
<dbReference type="RefSeq" id="WP_075127507.1">
    <property type="nucleotide sequence ID" value="NZ_MSIE01000040.1"/>
</dbReference>
<dbReference type="Proteomes" id="UP000185596">
    <property type="component" value="Unassembled WGS sequence"/>
</dbReference>
<keyword evidence="3" id="KW-1185">Reference proteome</keyword>